<evidence type="ECO:0000256" key="1">
    <source>
        <dbReference type="SAM" id="MobiDB-lite"/>
    </source>
</evidence>
<accession>A0AAV4BDX9</accession>
<gene>
    <name evidence="2" type="ORF">PoB_004351600</name>
</gene>
<protein>
    <submittedName>
        <fullName evidence="2">Uncharacterized protein</fullName>
    </submittedName>
</protein>
<dbReference type="AlphaFoldDB" id="A0AAV4BDX9"/>
<organism evidence="2 3">
    <name type="scientific">Plakobranchus ocellatus</name>
    <dbReference type="NCBI Taxonomy" id="259542"/>
    <lineage>
        <taxon>Eukaryota</taxon>
        <taxon>Metazoa</taxon>
        <taxon>Spiralia</taxon>
        <taxon>Lophotrochozoa</taxon>
        <taxon>Mollusca</taxon>
        <taxon>Gastropoda</taxon>
        <taxon>Heterobranchia</taxon>
        <taxon>Euthyneura</taxon>
        <taxon>Panpulmonata</taxon>
        <taxon>Sacoglossa</taxon>
        <taxon>Placobranchoidea</taxon>
        <taxon>Plakobranchidae</taxon>
        <taxon>Plakobranchus</taxon>
    </lineage>
</organism>
<name>A0AAV4BDX9_9GAST</name>
<dbReference type="EMBL" id="BLXT01004727">
    <property type="protein sequence ID" value="GFO17011.1"/>
    <property type="molecule type" value="Genomic_DNA"/>
</dbReference>
<feature type="region of interest" description="Disordered" evidence="1">
    <location>
        <begin position="104"/>
        <end position="134"/>
    </location>
</feature>
<keyword evidence="3" id="KW-1185">Reference proteome</keyword>
<evidence type="ECO:0000313" key="3">
    <source>
        <dbReference type="Proteomes" id="UP000735302"/>
    </source>
</evidence>
<comment type="caution">
    <text evidence="2">The sequence shown here is derived from an EMBL/GenBank/DDBJ whole genome shotgun (WGS) entry which is preliminary data.</text>
</comment>
<dbReference type="Proteomes" id="UP000735302">
    <property type="component" value="Unassembled WGS sequence"/>
</dbReference>
<reference evidence="2 3" key="1">
    <citation type="journal article" date="2021" name="Elife">
        <title>Chloroplast acquisition without the gene transfer in kleptoplastic sea slugs, Plakobranchus ocellatus.</title>
        <authorList>
            <person name="Maeda T."/>
            <person name="Takahashi S."/>
            <person name="Yoshida T."/>
            <person name="Shimamura S."/>
            <person name="Takaki Y."/>
            <person name="Nagai Y."/>
            <person name="Toyoda A."/>
            <person name="Suzuki Y."/>
            <person name="Arimoto A."/>
            <person name="Ishii H."/>
            <person name="Satoh N."/>
            <person name="Nishiyama T."/>
            <person name="Hasebe M."/>
            <person name="Maruyama T."/>
            <person name="Minagawa J."/>
            <person name="Obokata J."/>
            <person name="Shigenobu S."/>
        </authorList>
    </citation>
    <scope>NUCLEOTIDE SEQUENCE [LARGE SCALE GENOMIC DNA]</scope>
</reference>
<feature type="compositionally biased region" description="Basic and acidic residues" evidence="1">
    <location>
        <begin position="106"/>
        <end position="115"/>
    </location>
</feature>
<proteinExistence type="predicted"/>
<sequence length="134" mass="15231">MIIRLKSKLINDRSNNVILGFQALPQAKASMARLEPTAHRFLQLTKELNFLVSVWLSADGRANLRRIPYRFQAEFALNCATLVPRLCKETAPLHKIAAWWHSRPGASDRECDKPRWQPPFDPVSAVVESRPSPS</sequence>
<evidence type="ECO:0000313" key="2">
    <source>
        <dbReference type="EMBL" id="GFO17011.1"/>
    </source>
</evidence>